<name>A0A1U7LZ55_9FIRM</name>
<dbReference type="AlphaFoldDB" id="A0A1U7LZ55"/>
<evidence type="ECO:0000313" key="2">
    <source>
        <dbReference type="Proteomes" id="UP000187166"/>
    </source>
</evidence>
<dbReference type="STRING" id="1465756.BIV18_03540"/>
<protein>
    <submittedName>
        <fullName evidence="1">Uncharacterized protein</fullName>
    </submittedName>
</protein>
<sequence length="78" mass="8498">MSGFKDFDLDLTKIKQDEKSESTMGTTPVCSWIVESFINTGDGCMTQKCKTLACPSTDCSPGDMTTVCNGRMDNALRC</sequence>
<proteinExistence type="predicted"/>
<evidence type="ECO:0000313" key="1">
    <source>
        <dbReference type="EMBL" id="OLR64674.1"/>
    </source>
</evidence>
<dbReference type="Proteomes" id="UP000187166">
    <property type="component" value="Unassembled WGS sequence"/>
</dbReference>
<accession>A0A1U7LZ55</accession>
<organism evidence="1 2">
    <name type="scientific">Peptoniphilus porci</name>
    <dbReference type="NCBI Taxonomy" id="2652280"/>
    <lineage>
        <taxon>Bacteria</taxon>
        <taxon>Bacillati</taxon>
        <taxon>Bacillota</taxon>
        <taxon>Tissierellia</taxon>
        <taxon>Tissierellales</taxon>
        <taxon>Peptoniphilaceae</taxon>
        <taxon>Peptoniphilus</taxon>
    </lineage>
</organism>
<reference evidence="1 2" key="1">
    <citation type="journal article" date="2016" name="Appl. Environ. Microbiol.">
        <title>Function and Phylogeny of Bacterial Butyryl Coenzyme A:Acetate Transferases and Their Diversity in the Proximal Colon of Swine.</title>
        <authorList>
            <person name="Trachsel J."/>
            <person name="Bayles D.O."/>
            <person name="Looft T."/>
            <person name="Levine U.Y."/>
            <person name="Allen H.K."/>
        </authorList>
    </citation>
    <scope>NUCLEOTIDE SEQUENCE [LARGE SCALE GENOMIC DNA]</scope>
    <source>
        <strain evidence="1 2">35-6-1</strain>
    </source>
</reference>
<comment type="caution">
    <text evidence="1">The sequence shown here is derived from an EMBL/GenBank/DDBJ whole genome shotgun (WGS) entry which is preliminary data.</text>
</comment>
<dbReference type="EMBL" id="MJIH01000001">
    <property type="protein sequence ID" value="OLR64674.1"/>
    <property type="molecule type" value="Genomic_DNA"/>
</dbReference>
<keyword evidence="2" id="KW-1185">Reference proteome</keyword>
<gene>
    <name evidence="1" type="ORF">BIV18_03540</name>
</gene>